<dbReference type="EMBL" id="JAHLOQ010000002">
    <property type="protein sequence ID" value="MBU5335061.1"/>
    <property type="molecule type" value="Genomic_DNA"/>
</dbReference>
<reference evidence="13 14" key="1">
    <citation type="submission" date="2021-06" db="EMBL/GenBank/DDBJ databases">
        <authorList>
            <person name="Sun Q."/>
            <person name="Li D."/>
        </authorList>
    </citation>
    <scope>NUCLEOTIDE SEQUENCE [LARGE SCALE GENOMIC DNA]</scope>
    <source>
        <strain evidence="13 14">N19</strain>
    </source>
</reference>
<evidence type="ECO:0000256" key="5">
    <source>
        <dbReference type="ARBA" id="ARBA00022573"/>
    </source>
</evidence>
<dbReference type="Pfam" id="PF03928">
    <property type="entry name" value="HbpS-like"/>
    <property type="match status" value="1"/>
</dbReference>
<evidence type="ECO:0000256" key="9">
    <source>
        <dbReference type="ARBA" id="ARBA00048555"/>
    </source>
</evidence>
<gene>
    <name evidence="13" type="ORF">KQI20_01290</name>
</gene>
<name>A0ABS6DT95_9FIRM</name>
<dbReference type="PIRSF" id="PIRSF036411">
    <property type="entry name" value="ATR_PduO"/>
    <property type="match status" value="1"/>
</dbReference>
<evidence type="ECO:0000256" key="1">
    <source>
        <dbReference type="ARBA" id="ARBA00005121"/>
    </source>
</evidence>
<evidence type="ECO:0000313" key="14">
    <source>
        <dbReference type="Proteomes" id="UP001196301"/>
    </source>
</evidence>
<dbReference type="InterPro" id="IPR009221">
    <property type="entry name" value="PduO"/>
</dbReference>
<accession>A0ABS6DT95</accession>
<evidence type="ECO:0000256" key="7">
    <source>
        <dbReference type="ARBA" id="ARBA00033334"/>
    </source>
</evidence>
<proteinExistence type="inferred from homology"/>
<evidence type="ECO:0000256" key="3">
    <source>
        <dbReference type="ARBA" id="ARBA00012454"/>
    </source>
</evidence>
<dbReference type="RefSeq" id="WP_216568227.1">
    <property type="nucleotide sequence ID" value="NZ_JAHLOQ010000002.1"/>
</dbReference>
<dbReference type="InterPro" id="IPR005624">
    <property type="entry name" value="PduO/GlcC-like"/>
</dbReference>
<sequence length="374" mass="41329">MANLYTKTGDKGQTSLYGGERISKNSVKVECYGIMDEANSMLGLAYSQSKNEKVRTYINKIQKRIFSLGAELASDAKGKEMLTGKISEEDISYLESIVDECTEIVGVQTHFVVPGKNQVSATLHVARTIVRRAERNIVTLSEIEPVRNEVMKYVNRMSDAIYALARVEEFYCEVEELKTKVLEKVREKLRQIEANKALDKAEECDNELDKSSNTNESEKKIDKPANTGQSVSIDQNQTVELNLQTAKKMVSLAEQKAKEINVPVVISVVDSGGHVMMMERMEDSLLASIDISLNKAYTALSLKMPTEDVQNLCKPGDPLYGIQESNNNRIITFGGGIPFTYKGKVVGALGVSGGTVEEDTCVARYAIESVVNLN</sequence>
<comment type="pathway">
    <text evidence="1">Cofactor biosynthesis; adenosylcobalamin biosynthesis; adenosylcobalamin from cob(II)yrinate a,c-diamide: step 2/7.</text>
</comment>
<comment type="catalytic activity">
    <reaction evidence="9">
        <text>2 cob(II)yrinate a,c diamide + reduced [electron-transfer flavoprotein] + 2 ATP = 2 adenosylcob(III)yrinate a,c-diamide + 2 triphosphate + oxidized [electron-transfer flavoprotein] + 3 H(+)</text>
        <dbReference type="Rhea" id="RHEA:11528"/>
        <dbReference type="Rhea" id="RHEA-COMP:10685"/>
        <dbReference type="Rhea" id="RHEA-COMP:10686"/>
        <dbReference type="ChEBI" id="CHEBI:15378"/>
        <dbReference type="ChEBI" id="CHEBI:18036"/>
        <dbReference type="ChEBI" id="CHEBI:30616"/>
        <dbReference type="ChEBI" id="CHEBI:57692"/>
        <dbReference type="ChEBI" id="CHEBI:58307"/>
        <dbReference type="ChEBI" id="CHEBI:58503"/>
        <dbReference type="ChEBI" id="CHEBI:58537"/>
        <dbReference type="EC" id="2.5.1.17"/>
    </reaction>
</comment>
<dbReference type="Proteomes" id="UP001196301">
    <property type="component" value="Unassembled WGS sequence"/>
</dbReference>
<evidence type="ECO:0000259" key="12">
    <source>
        <dbReference type="Pfam" id="PF01923"/>
    </source>
</evidence>
<dbReference type="NCBIfam" id="TIGR00636">
    <property type="entry name" value="PduO_Nterm"/>
    <property type="match status" value="1"/>
</dbReference>
<dbReference type="InterPro" id="IPR016030">
    <property type="entry name" value="CblAdoTrfase-like"/>
</dbReference>
<dbReference type="InterPro" id="IPR029499">
    <property type="entry name" value="PduO-typ"/>
</dbReference>
<dbReference type="PANTHER" id="PTHR12213:SF0">
    <property type="entry name" value="CORRINOID ADENOSYLTRANSFERASE MMAB"/>
    <property type="match status" value="1"/>
</dbReference>
<evidence type="ECO:0000256" key="2">
    <source>
        <dbReference type="ARBA" id="ARBA00007487"/>
    </source>
</evidence>
<evidence type="ECO:0000256" key="11">
    <source>
        <dbReference type="SAM" id="MobiDB-lite"/>
    </source>
</evidence>
<comment type="similarity">
    <text evidence="2">Belongs to the Cob(I)alamin adenosyltransferase family.</text>
</comment>
<protein>
    <recommendedName>
        <fullName evidence="4">Corrinoid adenosyltransferase</fullName>
        <ecNumber evidence="3">2.5.1.17</ecNumber>
    </recommendedName>
    <alternativeName>
        <fullName evidence="6">Cob(II)alamin adenosyltransferase</fullName>
    </alternativeName>
    <alternativeName>
        <fullName evidence="8">Cob(II)yrinic acid a,c-diamide adenosyltransferase</fullName>
    </alternativeName>
    <alternativeName>
        <fullName evidence="7">Cobinamide/cobalamin adenosyltransferase</fullName>
    </alternativeName>
</protein>
<feature type="domain" description="Cobalamin adenosyltransferase-like" evidence="12">
    <location>
        <begin position="4"/>
        <end position="167"/>
    </location>
</feature>
<evidence type="ECO:0000256" key="8">
    <source>
        <dbReference type="ARBA" id="ARBA00033354"/>
    </source>
</evidence>
<comment type="catalytic activity">
    <reaction evidence="10">
        <text>2 cob(II)alamin + reduced [electron-transfer flavoprotein] + 2 ATP = 2 adenosylcob(III)alamin + 2 triphosphate + oxidized [electron-transfer flavoprotein] + 3 H(+)</text>
        <dbReference type="Rhea" id="RHEA:28671"/>
        <dbReference type="Rhea" id="RHEA-COMP:10685"/>
        <dbReference type="Rhea" id="RHEA-COMP:10686"/>
        <dbReference type="ChEBI" id="CHEBI:15378"/>
        <dbReference type="ChEBI" id="CHEBI:16304"/>
        <dbReference type="ChEBI" id="CHEBI:18036"/>
        <dbReference type="ChEBI" id="CHEBI:18408"/>
        <dbReference type="ChEBI" id="CHEBI:30616"/>
        <dbReference type="ChEBI" id="CHEBI:57692"/>
        <dbReference type="ChEBI" id="CHEBI:58307"/>
        <dbReference type="EC" id="2.5.1.17"/>
    </reaction>
</comment>
<organism evidence="13 14">
    <name type="scientific">Intestinibacter bartlettii</name>
    <dbReference type="NCBI Taxonomy" id="261299"/>
    <lineage>
        <taxon>Bacteria</taxon>
        <taxon>Bacillati</taxon>
        <taxon>Bacillota</taxon>
        <taxon>Clostridia</taxon>
        <taxon>Peptostreptococcales</taxon>
        <taxon>Peptostreptococcaceae</taxon>
        <taxon>Intestinibacter</taxon>
    </lineage>
</organism>
<keyword evidence="13" id="KW-0808">Transferase</keyword>
<dbReference type="PANTHER" id="PTHR12213">
    <property type="entry name" value="CORRINOID ADENOSYLTRANSFERASE"/>
    <property type="match status" value="1"/>
</dbReference>
<keyword evidence="14" id="KW-1185">Reference proteome</keyword>
<dbReference type="GO" id="GO:0008817">
    <property type="term" value="F:corrinoid adenosyltransferase activity"/>
    <property type="evidence" value="ECO:0007669"/>
    <property type="project" value="UniProtKB-EC"/>
</dbReference>
<evidence type="ECO:0000256" key="10">
    <source>
        <dbReference type="ARBA" id="ARBA00048692"/>
    </source>
</evidence>
<comment type="caution">
    <text evidence="13">The sequence shown here is derived from an EMBL/GenBank/DDBJ whole genome shotgun (WGS) entry which is preliminary data.</text>
</comment>
<evidence type="ECO:0000256" key="6">
    <source>
        <dbReference type="ARBA" id="ARBA00031529"/>
    </source>
</evidence>
<dbReference type="EC" id="2.5.1.17" evidence="3"/>
<keyword evidence="5" id="KW-0169">Cobalamin biosynthesis</keyword>
<evidence type="ECO:0000256" key="4">
    <source>
        <dbReference type="ARBA" id="ARBA00020963"/>
    </source>
</evidence>
<evidence type="ECO:0000313" key="13">
    <source>
        <dbReference type="EMBL" id="MBU5335061.1"/>
    </source>
</evidence>
<dbReference type="Pfam" id="PF01923">
    <property type="entry name" value="Cob_adeno_trans"/>
    <property type="match status" value="1"/>
</dbReference>
<feature type="region of interest" description="Disordered" evidence="11">
    <location>
        <begin position="200"/>
        <end position="233"/>
    </location>
</feature>
<feature type="compositionally biased region" description="Basic and acidic residues" evidence="11">
    <location>
        <begin position="200"/>
        <end position="223"/>
    </location>
</feature>